<dbReference type="RefSeq" id="WP_171909775.1">
    <property type="nucleotide sequence ID" value="NZ_FOEG01000001.1"/>
</dbReference>
<name>A0A1H8QC74_9GAMM</name>
<dbReference type="EMBL" id="FOEG01000001">
    <property type="protein sequence ID" value="SEO51601.1"/>
    <property type="molecule type" value="Genomic_DNA"/>
</dbReference>
<dbReference type="Gene3D" id="3.30.70.1630">
    <property type="match status" value="1"/>
</dbReference>
<proteinExistence type="predicted"/>
<dbReference type="GO" id="GO:0016226">
    <property type="term" value="P:iron-sulfur cluster assembly"/>
    <property type="evidence" value="ECO:0007669"/>
    <property type="project" value="TreeGrafter"/>
</dbReference>
<gene>
    <name evidence="1" type="ORF">SAMN04488052_101477</name>
</gene>
<accession>A0A1H8QC74</accession>
<dbReference type="PANTHER" id="PTHR22602:SF0">
    <property type="entry name" value="TRANSFERASE CAF17, MITOCHONDRIAL-RELATED"/>
    <property type="match status" value="1"/>
</dbReference>
<dbReference type="Gene3D" id="2.40.30.160">
    <property type="match status" value="1"/>
</dbReference>
<dbReference type="PIRSF" id="PIRSF006487">
    <property type="entry name" value="GcvT"/>
    <property type="match status" value="1"/>
</dbReference>
<dbReference type="STRING" id="406100.SAMN04488052_101477"/>
<reference evidence="1 2" key="1">
    <citation type="submission" date="2016-10" db="EMBL/GenBank/DDBJ databases">
        <authorList>
            <person name="de Groot N.N."/>
        </authorList>
    </citation>
    <scope>NUCLEOTIDE SEQUENCE [LARGE SCALE GENOMIC DNA]</scope>
    <source>
        <strain evidence="1 2">CGMCC 1.6291</strain>
    </source>
</reference>
<protein>
    <submittedName>
        <fullName evidence="1">Uncharacterized protein</fullName>
    </submittedName>
</protein>
<dbReference type="InterPro" id="IPR045179">
    <property type="entry name" value="YgfZ/GcvT"/>
</dbReference>
<evidence type="ECO:0000313" key="2">
    <source>
        <dbReference type="Proteomes" id="UP000199657"/>
    </source>
</evidence>
<dbReference type="AlphaFoldDB" id="A0A1H8QC74"/>
<sequence>MDWPALLQIHGARYDDSALLDFGDATAEQHAALGDGGVMPLPHQGVIRVVGDDAAAFLHGQLSQGIEDQPVTEARLAGYCNPKGRLLAVFRVIRLDADDFLLLADRSLMDGLVKRLRMFILRSRVALQDFTPHAAVFGATGSGAAAISEVAGTLPQGTGTVVHAGDTSVVNLGGEKERFLMVTHARDAAGVWETLVAASRPVTPQAWTLLQVRAGEPAVVAGTAEHFVPQQLNLDLVDGVSFSKGCYPGQEVVARMHYRGKPSRRMFGLTAPGEMVPHAGDSVLTADGASAGEIVQAVAGPAGIEALAVLRLQYRDRQDLRIADQPAGFAQLPYPVPVTPESDEAEAGG</sequence>
<evidence type="ECO:0000313" key="1">
    <source>
        <dbReference type="EMBL" id="SEO51601.1"/>
    </source>
</evidence>
<dbReference type="InterPro" id="IPR017703">
    <property type="entry name" value="YgfZ/GCV_T_CS"/>
</dbReference>
<dbReference type="Proteomes" id="UP000199657">
    <property type="component" value="Unassembled WGS sequence"/>
</dbReference>
<dbReference type="Gene3D" id="3.30.70.1400">
    <property type="entry name" value="Aminomethyltransferase beta-barrel domains"/>
    <property type="match status" value="1"/>
</dbReference>
<dbReference type="PANTHER" id="PTHR22602">
    <property type="entry name" value="TRANSFERASE CAF17, MITOCHONDRIAL-RELATED"/>
    <property type="match status" value="1"/>
</dbReference>
<dbReference type="NCBIfam" id="TIGR03317">
    <property type="entry name" value="ygfZ_signature"/>
    <property type="match status" value="1"/>
</dbReference>
<keyword evidence="2" id="KW-1185">Reference proteome</keyword>
<organism evidence="1 2">
    <name type="scientific">Aquisalimonas asiatica</name>
    <dbReference type="NCBI Taxonomy" id="406100"/>
    <lineage>
        <taxon>Bacteria</taxon>
        <taxon>Pseudomonadati</taxon>
        <taxon>Pseudomonadota</taxon>
        <taxon>Gammaproteobacteria</taxon>
        <taxon>Chromatiales</taxon>
        <taxon>Ectothiorhodospiraceae</taxon>
        <taxon>Aquisalimonas</taxon>
    </lineage>
</organism>
<dbReference type="SUPFAM" id="SSF103025">
    <property type="entry name" value="Folate-binding domain"/>
    <property type="match status" value="1"/>
</dbReference>